<comment type="caution">
    <text evidence="1">The sequence shown here is derived from an EMBL/GenBank/DDBJ whole genome shotgun (WGS) entry which is preliminary data.</text>
</comment>
<gene>
    <name evidence="1" type="ORF">HXO65_08730</name>
</gene>
<dbReference type="Proteomes" id="UP000785653">
    <property type="component" value="Unassembled WGS sequence"/>
</dbReference>
<dbReference type="AlphaFoldDB" id="A0A930M182"/>
<evidence type="ECO:0000313" key="2">
    <source>
        <dbReference type="Proteomes" id="UP000785653"/>
    </source>
</evidence>
<feature type="non-terminal residue" evidence="1">
    <location>
        <position position="1"/>
    </location>
</feature>
<protein>
    <submittedName>
        <fullName evidence="1">Glucohydrolase</fullName>
    </submittedName>
</protein>
<proteinExistence type="predicted"/>
<sequence>LLVVANFTDDTVQLNYAGGNLDSVVLTNSQALSPTELKAIENTPKLISSNYRDENREFTDEGTLLRPYEAKVYLFGNAK</sequence>
<evidence type="ECO:0000313" key="1">
    <source>
        <dbReference type="EMBL" id="MBF1674269.1"/>
    </source>
</evidence>
<dbReference type="Gene3D" id="2.60.40.1180">
    <property type="entry name" value="Golgi alpha-mannosidase II"/>
    <property type="match status" value="1"/>
</dbReference>
<reference evidence="1" key="1">
    <citation type="submission" date="2020-04" db="EMBL/GenBank/DDBJ databases">
        <title>Deep metagenomics examines the oral microbiome during advanced dental caries in children, revealing novel taxa and co-occurrences with host molecules.</title>
        <authorList>
            <person name="Baker J.L."/>
            <person name="Morton J.T."/>
            <person name="Dinis M."/>
            <person name="Alvarez R."/>
            <person name="Tran N.C."/>
            <person name="Knight R."/>
            <person name="Edlund A."/>
        </authorList>
    </citation>
    <scope>NUCLEOTIDE SEQUENCE</scope>
    <source>
        <strain evidence="1">JCVI_47_bin.3</strain>
    </source>
</reference>
<dbReference type="InterPro" id="IPR013780">
    <property type="entry name" value="Glyco_hydro_b"/>
</dbReference>
<organism evidence="1 2">
    <name type="scientific">Rothia mucilaginosa</name>
    <dbReference type="NCBI Taxonomy" id="43675"/>
    <lineage>
        <taxon>Bacteria</taxon>
        <taxon>Bacillati</taxon>
        <taxon>Actinomycetota</taxon>
        <taxon>Actinomycetes</taxon>
        <taxon>Micrococcales</taxon>
        <taxon>Micrococcaceae</taxon>
        <taxon>Rothia</taxon>
    </lineage>
</organism>
<name>A0A930M182_9MICC</name>
<dbReference type="EMBL" id="JABZXS010000228">
    <property type="protein sequence ID" value="MBF1674269.1"/>
    <property type="molecule type" value="Genomic_DNA"/>
</dbReference>
<accession>A0A930M182</accession>